<sequence length="65" mass="7205">MTIQSVTPILLSVFLIINPGDEDILNVFGNALTVKVRKTSFSSIIHSFVGSQSQHHKHFKPGGWE</sequence>
<reference evidence="2" key="1">
    <citation type="submission" date="2016-11" db="UniProtKB">
        <authorList>
            <consortium name="WormBaseParasite"/>
        </authorList>
    </citation>
    <scope>IDENTIFICATION</scope>
</reference>
<evidence type="ECO:0000313" key="2">
    <source>
        <dbReference type="WBParaSite" id="Hba_11535"/>
    </source>
</evidence>
<evidence type="ECO:0000313" key="1">
    <source>
        <dbReference type="Proteomes" id="UP000095283"/>
    </source>
</evidence>
<organism evidence="1 2">
    <name type="scientific">Heterorhabditis bacteriophora</name>
    <name type="common">Entomopathogenic nematode worm</name>
    <dbReference type="NCBI Taxonomy" id="37862"/>
    <lineage>
        <taxon>Eukaryota</taxon>
        <taxon>Metazoa</taxon>
        <taxon>Ecdysozoa</taxon>
        <taxon>Nematoda</taxon>
        <taxon>Chromadorea</taxon>
        <taxon>Rhabditida</taxon>
        <taxon>Rhabditina</taxon>
        <taxon>Rhabditomorpha</taxon>
        <taxon>Strongyloidea</taxon>
        <taxon>Heterorhabditidae</taxon>
        <taxon>Heterorhabditis</taxon>
    </lineage>
</organism>
<protein>
    <submittedName>
        <fullName evidence="2">Secreted protein</fullName>
    </submittedName>
</protein>
<dbReference type="AlphaFoldDB" id="A0A1I7X1T7"/>
<keyword evidence="1" id="KW-1185">Reference proteome</keyword>
<proteinExistence type="predicted"/>
<name>A0A1I7X1T7_HETBA</name>
<dbReference type="WBParaSite" id="Hba_11535">
    <property type="protein sequence ID" value="Hba_11535"/>
    <property type="gene ID" value="Hba_11535"/>
</dbReference>
<dbReference type="Proteomes" id="UP000095283">
    <property type="component" value="Unplaced"/>
</dbReference>
<accession>A0A1I7X1T7</accession>